<dbReference type="EMBL" id="VUNN01000017">
    <property type="protein sequence ID" value="MSU06789.1"/>
    <property type="molecule type" value="Genomic_DNA"/>
</dbReference>
<evidence type="ECO:0000313" key="1">
    <source>
        <dbReference type="EMBL" id="MSU06789.1"/>
    </source>
</evidence>
<evidence type="ECO:0000313" key="2">
    <source>
        <dbReference type="Proteomes" id="UP000460549"/>
    </source>
</evidence>
<accession>A0A7X2PD92</accession>
<sequence length="244" mass="27910">MKRFLTLFVILLFFVSCGIPSIKDFSSSVIVSSRKSSNKFTLTFNPNSINSSYFYNGQINQYSPSVLLLYTVTNQSSDAYASSFISQFKTDYRGTGGVNGLPVTIKRDSGIVEITKNDNQLYLYPLKEYNSEIYAPGYTIANNVDYTFNQYGTEFTLSLKQEEDGFTILLTNDKNSNEKELYRYTGNKKFLESDNLEYRRNSDSSDQFYIHIFAAVNVTKSTTSDFSNDYWTELFSVADIPIKY</sequence>
<organism evidence="1 2">
    <name type="scientific">Bullifex porci</name>
    <dbReference type="NCBI Taxonomy" id="2606638"/>
    <lineage>
        <taxon>Bacteria</taxon>
        <taxon>Pseudomonadati</taxon>
        <taxon>Spirochaetota</taxon>
        <taxon>Spirochaetia</taxon>
        <taxon>Spirochaetales</taxon>
        <taxon>Spirochaetaceae</taxon>
        <taxon>Bullifex</taxon>
    </lineage>
</organism>
<comment type="caution">
    <text evidence="1">The sequence shown here is derived from an EMBL/GenBank/DDBJ whole genome shotgun (WGS) entry which is preliminary data.</text>
</comment>
<reference evidence="1 2" key="1">
    <citation type="submission" date="2019-08" db="EMBL/GenBank/DDBJ databases">
        <title>In-depth cultivation of the pig gut microbiome towards novel bacterial diversity and tailored functional studies.</title>
        <authorList>
            <person name="Wylensek D."/>
            <person name="Hitch T.C.A."/>
            <person name="Clavel T."/>
        </authorList>
    </citation>
    <scope>NUCLEOTIDE SEQUENCE [LARGE SCALE GENOMIC DNA]</scope>
    <source>
        <strain evidence="1 2">NM-380-WT-3C1</strain>
    </source>
</reference>
<dbReference type="AlphaFoldDB" id="A0A7X2PD92"/>
<dbReference type="RefSeq" id="WP_154425929.1">
    <property type="nucleotide sequence ID" value="NZ_VUNN01000017.1"/>
</dbReference>
<evidence type="ECO:0008006" key="3">
    <source>
        <dbReference type="Google" id="ProtNLM"/>
    </source>
</evidence>
<gene>
    <name evidence="1" type="ORF">FYJ80_08370</name>
</gene>
<keyword evidence="2" id="KW-1185">Reference proteome</keyword>
<protein>
    <recommendedName>
        <fullName evidence="3">Lipoprotein</fullName>
    </recommendedName>
</protein>
<proteinExistence type="predicted"/>
<name>A0A7X2PD92_9SPIO</name>
<dbReference type="PROSITE" id="PS51257">
    <property type="entry name" value="PROKAR_LIPOPROTEIN"/>
    <property type="match status" value="1"/>
</dbReference>
<dbReference type="Proteomes" id="UP000460549">
    <property type="component" value="Unassembled WGS sequence"/>
</dbReference>